<name>A0A061JN12_STUST</name>
<comment type="caution">
    <text evidence="1">The sequence shown here is derived from an EMBL/GenBank/DDBJ whole genome shotgun (WGS) entry which is preliminary data.</text>
</comment>
<evidence type="ECO:0000313" key="2">
    <source>
        <dbReference type="Proteomes" id="UP000026923"/>
    </source>
</evidence>
<dbReference type="AlphaFoldDB" id="A0A061JN12"/>
<organism evidence="1 2">
    <name type="scientific">Stutzerimonas stutzeri KOS6</name>
    <dbReference type="NCBI Taxonomy" id="1218352"/>
    <lineage>
        <taxon>Bacteria</taxon>
        <taxon>Pseudomonadati</taxon>
        <taxon>Pseudomonadota</taxon>
        <taxon>Gammaproteobacteria</taxon>
        <taxon>Pseudomonadales</taxon>
        <taxon>Pseudomonadaceae</taxon>
        <taxon>Stutzerimonas</taxon>
    </lineage>
</organism>
<sequence>MIEQKNISQVRLSVQAQAGIAELRGLLATLKQVFEDAPSVGLEVYQLLFCERDLLRPGFIEFRGMAAAGTDRLAVSLHVTDRLRELVAAAAAGDLKGLRVNE</sequence>
<dbReference type="EMBL" id="AMCZ02000035">
    <property type="protein sequence ID" value="EWC39579.1"/>
    <property type="molecule type" value="Genomic_DNA"/>
</dbReference>
<proteinExistence type="predicted"/>
<dbReference type="RefSeq" id="WP_003297501.1">
    <property type="nucleotide sequence ID" value="NZ_KK020676.1"/>
</dbReference>
<dbReference type="Proteomes" id="UP000026923">
    <property type="component" value="Unassembled WGS sequence"/>
</dbReference>
<dbReference type="HOGENOM" id="CLU_2275052_0_0_6"/>
<dbReference type="OrthoDB" id="9942978at2"/>
<evidence type="ECO:0000313" key="1">
    <source>
        <dbReference type="EMBL" id="EWC39579.1"/>
    </source>
</evidence>
<protein>
    <submittedName>
        <fullName evidence="1">Uncharacterized protein</fullName>
    </submittedName>
</protein>
<gene>
    <name evidence="1" type="ORF">B597_019505</name>
</gene>
<reference evidence="1 2" key="1">
    <citation type="journal article" date="2013" name="Genome Announc.">
        <title>Draft Genome of the Nitrogen-Fixing Bacterium Pseudomonas stutzeri Strain KOS6 Isolated from Industrial Hydrocarbon Sludge.</title>
        <authorList>
            <person name="Grigoryeva T.V."/>
            <person name="Laikov A.V."/>
            <person name="Naumova R.P."/>
            <person name="Manolov A.I."/>
            <person name="Larin A.K."/>
            <person name="Karpova I.Y."/>
            <person name="Semashko T.A."/>
            <person name="Alexeev D.G."/>
            <person name="Kostryukova E.S."/>
            <person name="Muller R."/>
            <person name="Govorun V.M."/>
        </authorList>
    </citation>
    <scope>NUCLEOTIDE SEQUENCE [LARGE SCALE GENOMIC DNA]</scope>
    <source>
        <strain evidence="1 2">KOS6</strain>
    </source>
</reference>
<accession>A0A061JN12</accession>